<evidence type="ECO:0000259" key="3">
    <source>
        <dbReference type="Pfam" id="PF13439"/>
    </source>
</evidence>
<evidence type="ECO:0000313" key="5">
    <source>
        <dbReference type="Proteomes" id="UP000287394"/>
    </source>
</evidence>
<dbReference type="AlphaFoldDB" id="A0A402D0D2"/>
<dbReference type="GO" id="GO:0016757">
    <property type="term" value="F:glycosyltransferase activity"/>
    <property type="evidence" value="ECO:0007669"/>
    <property type="project" value="UniProtKB-KW"/>
</dbReference>
<feature type="domain" description="Glycosyltransferase subfamily 4-like N-terminal" evidence="3">
    <location>
        <begin position="34"/>
        <end position="199"/>
    </location>
</feature>
<reference evidence="4 5" key="1">
    <citation type="journal article" date="2019" name="Int. J. Syst. Evol. Microbiol.">
        <title>Capsulimonas corticalis gen. nov., sp. nov., an aerobic capsulated bacterium, of a novel bacterial order, Capsulimonadales ord. nov., of the class Armatimonadia of the phylum Armatimonadetes.</title>
        <authorList>
            <person name="Li J."/>
            <person name="Kudo C."/>
            <person name="Tonouchi A."/>
        </authorList>
    </citation>
    <scope>NUCLEOTIDE SEQUENCE [LARGE SCALE GENOMIC DNA]</scope>
    <source>
        <strain evidence="4 5">AX-7</strain>
    </source>
</reference>
<dbReference type="PANTHER" id="PTHR12526:SF510">
    <property type="entry name" value="D-INOSITOL 3-PHOSPHATE GLYCOSYLTRANSFERASE"/>
    <property type="match status" value="1"/>
</dbReference>
<keyword evidence="5" id="KW-1185">Reference proteome</keyword>
<dbReference type="Pfam" id="PF13692">
    <property type="entry name" value="Glyco_trans_1_4"/>
    <property type="match status" value="1"/>
</dbReference>
<protein>
    <submittedName>
        <fullName evidence="4">Glycosyl transferase family 1</fullName>
    </submittedName>
</protein>
<evidence type="ECO:0000256" key="1">
    <source>
        <dbReference type="ARBA" id="ARBA00022676"/>
    </source>
</evidence>
<sequence length="415" mass="44846">MLDVDHIAVPHRASLDASGRRRRIAFVTESYALGGVERWLDMLISGLDRSRFDPVLICSDVSAIDPFVADVEECGVDVIRTDYLTPFSSSSSPSAILRLARLLRAQGAEAVHAQVLGGAGARSIALAAALAGVRAVVVTIHGSLLQPLSALKSALSRVFDRVFVTAYTTSSQSSRASQIAMAGRSPKRIRVIPHAIECEGFDPDINSMLARHALGLPKDGPVIGLVGRMEEQKGVEDFLRMARLVSDSEAGAHFLVVGDGQELPKYRMLAEDLGIADRVHFTGRRTDIARCLAAMDVFVLASLFEPFGLVLAEAMAMKTPVVATDVGGVSEVISDGVTGMLVPAADPAAMAKSALEYVRRPELARRHGEDGRKRVLEKFTASRMVADMERLYERCLMAEQAHPKMARVWRSALSD</sequence>
<dbReference type="KEGG" id="ccot:CCAX7_57070"/>
<dbReference type="Pfam" id="PF13439">
    <property type="entry name" value="Glyco_transf_4"/>
    <property type="match status" value="1"/>
</dbReference>
<evidence type="ECO:0000313" key="4">
    <source>
        <dbReference type="EMBL" id="BDI33656.1"/>
    </source>
</evidence>
<organism evidence="4 5">
    <name type="scientific">Capsulimonas corticalis</name>
    <dbReference type="NCBI Taxonomy" id="2219043"/>
    <lineage>
        <taxon>Bacteria</taxon>
        <taxon>Bacillati</taxon>
        <taxon>Armatimonadota</taxon>
        <taxon>Armatimonadia</taxon>
        <taxon>Capsulimonadales</taxon>
        <taxon>Capsulimonadaceae</taxon>
        <taxon>Capsulimonas</taxon>
    </lineage>
</organism>
<gene>
    <name evidence="4" type="ORF">CCAX7_57070</name>
</gene>
<evidence type="ECO:0000256" key="2">
    <source>
        <dbReference type="ARBA" id="ARBA00022679"/>
    </source>
</evidence>
<dbReference type="SUPFAM" id="SSF53756">
    <property type="entry name" value="UDP-Glycosyltransferase/glycogen phosphorylase"/>
    <property type="match status" value="1"/>
</dbReference>
<name>A0A402D0D2_9BACT</name>
<dbReference type="EMBL" id="AP025739">
    <property type="protein sequence ID" value="BDI33656.1"/>
    <property type="molecule type" value="Genomic_DNA"/>
</dbReference>
<dbReference type="Gene3D" id="3.40.50.2000">
    <property type="entry name" value="Glycogen Phosphorylase B"/>
    <property type="match status" value="2"/>
</dbReference>
<proteinExistence type="predicted"/>
<dbReference type="OrthoDB" id="3199616at2"/>
<dbReference type="PANTHER" id="PTHR12526">
    <property type="entry name" value="GLYCOSYLTRANSFERASE"/>
    <property type="match status" value="1"/>
</dbReference>
<keyword evidence="1" id="KW-0328">Glycosyltransferase</keyword>
<dbReference type="Proteomes" id="UP000287394">
    <property type="component" value="Chromosome"/>
</dbReference>
<dbReference type="InterPro" id="IPR028098">
    <property type="entry name" value="Glyco_trans_4-like_N"/>
</dbReference>
<dbReference type="RefSeq" id="WP_119323015.1">
    <property type="nucleotide sequence ID" value="NZ_AP025739.1"/>
</dbReference>
<accession>A0A402D0D2</accession>
<keyword evidence="2 4" id="KW-0808">Transferase</keyword>